<dbReference type="EMBL" id="CAMAPF010001026">
    <property type="protein sequence ID" value="CAH9140766.1"/>
    <property type="molecule type" value="Genomic_DNA"/>
</dbReference>
<dbReference type="Proteomes" id="UP001152523">
    <property type="component" value="Unassembled WGS sequence"/>
</dbReference>
<evidence type="ECO:0000313" key="4">
    <source>
        <dbReference type="EMBL" id="CAH9140766.1"/>
    </source>
</evidence>
<dbReference type="PANTHER" id="PTHR36312">
    <property type="entry name" value="THIONIN-LIKE PROTEIN 1"/>
    <property type="match status" value="1"/>
</dbReference>
<proteinExistence type="predicted"/>
<organism evidence="2 5">
    <name type="scientific">Cuscuta epithymum</name>
    <dbReference type="NCBI Taxonomy" id="186058"/>
    <lineage>
        <taxon>Eukaryota</taxon>
        <taxon>Viridiplantae</taxon>
        <taxon>Streptophyta</taxon>
        <taxon>Embryophyta</taxon>
        <taxon>Tracheophyta</taxon>
        <taxon>Spermatophyta</taxon>
        <taxon>Magnoliopsida</taxon>
        <taxon>eudicotyledons</taxon>
        <taxon>Gunneridae</taxon>
        <taxon>Pentapetalae</taxon>
        <taxon>asterids</taxon>
        <taxon>lamiids</taxon>
        <taxon>Solanales</taxon>
        <taxon>Convolvulaceae</taxon>
        <taxon>Cuscuteae</taxon>
        <taxon>Cuscuta</taxon>
        <taxon>Cuscuta subgen. Cuscuta</taxon>
    </lineage>
</organism>
<dbReference type="AlphaFoldDB" id="A0AAV0DPA5"/>
<dbReference type="EMBL" id="CAMAPF010000123">
    <property type="protein sequence ID" value="CAH9103895.1"/>
    <property type="molecule type" value="Genomic_DNA"/>
</dbReference>
<reference evidence="2" key="1">
    <citation type="submission" date="2022-07" db="EMBL/GenBank/DDBJ databases">
        <authorList>
            <person name="Macas J."/>
            <person name="Novak P."/>
            <person name="Neumann P."/>
        </authorList>
    </citation>
    <scope>NUCLEOTIDE SEQUENCE</scope>
</reference>
<evidence type="ECO:0000256" key="1">
    <source>
        <dbReference type="SAM" id="SignalP"/>
    </source>
</evidence>
<evidence type="ECO:0000313" key="5">
    <source>
        <dbReference type="Proteomes" id="UP001152523"/>
    </source>
</evidence>
<keyword evidence="1" id="KW-0732">Signal</keyword>
<evidence type="ECO:0008006" key="6">
    <source>
        <dbReference type="Google" id="ProtNLM"/>
    </source>
</evidence>
<dbReference type="PANTHER" id="PTHR36312:SF1">
    <property type="entry name" value="OS01G0594500 PROTEIN"/>
    <property type="match status" value="1"/>
</dbReference>
<name>A0AAV0DPA5_9ASTE</name>
<dbReference type="EMBL" id="CAMAPF010000942">
    <property type="protein sequence ID" value="CAH9126519.1"/>
    <property type="molecule type" value="Genomic_DNA"/>
</dbReference>
<evidence type="ECO:0000313" key="2">
    <source>
        <dbReference type="EMBL" id="CAH9103895.1"/>
    </source>
</evidence>
<gene>
    <name evidence="2" type="ORF">CEPIT_LOCUS16590</name>
    <name evidence="3" type="ORF">CEPIT_LOCUS27595</name>
    <name evidence="4" type="ORF">CEPIT_LOCUS38610</name>
</gene>
<keyword evidence="5" id="KW-1185">Reference proteome</keyword>
<feature type="chain" id="PRO_5044713368" description="Thionin-like protein 2" evidence="1">
    <location>
        <begin position="27"/>
        <end position="126"/>
    </location>
</feature>
<comment type="caution">
    <text evidence="2">The sequence shown here is derived from an EMBL/GenBank/DDBJ whole genome shotgun (WGS) entry which is preliminary data.</text>
</comment>
<sequence>MDVMKFRAVVWVAIVGMGLMIGQSNGSFKDCYAKCFVFCMIEPSETLCSCTTSCLKDCIFNSTDVSSTVRHHDEGGVRILTHNFCKLGCALSTCSSFTTNPPSNVEEMNGCVGSCLDKCSNYYTLP</sequence>
<protein>
    <recommendedName>
        <fullName evidence="6">Thionin-like protein 2</fullName>
    </recommendedName>
</protein>
<dbReference type="InterPro" id="IPR038975">
    <property type="entry name" value="THNL"/>
</dbReference>
<feature type="signal peptide" evidence="1">
    <location>
        <begin position="1"/>
        <end position="26"/>
    </location>
</feature>
<accession>A0AAV0DPA5</accession>
<evidence type="ECO:0000313" key="3">
    <source>
        <dbReference type="EMBL" id="CAH9126519.1"/>
    </source>
</evidence>